<gene>
    <name evidence="2" type="ORF">J2S55_005606</name>
</gene>
<keyword evidence="3" id="KW-1185">Reference proteome</keyword>
<feature type="transmembrane region" description="Helical" evidence="1">
    <location>
        <begin position="97"/>
        <end position="118"/>
    </location>
</feature>
<reference evidence="2 3" key="1">
    <citation type="submission" date="2023-07" db="EMBL/GenBank/DDBJ databases">
        <title>Sequencing the genomes of 1000 actinobacteria strains.</title>
        <authorList>
            <person name="Klenk H.-P."/>
        </authorList>
    </citation>
    <scope>NUCLEOTIDE SEQUENCE [LARGE SCALE GENOMIC DNA]</scope>
    <source>
        <strain evidence="2 3">DSM 44109</strain>
    </source>
</reference>
<dbReference type="RefSeq" id="WP_306866887.1">
    <property type="nucleotide sequence ID" value="NZ_JAUSRB010000002.1"/>
</dbReference>
<comment type="caution">
    <text evidence="2">The sequence shown here is derived from an EMBL/GenBank/DDBJ whole genome shotgun (WGS) entry which is preliminary data.</text>
</comment>
<evidence type="ECO:0000313" key="3">
    <source>
        <dbReference type="Proteomes" id="UP001230426"/>
    </source>
</evidence>
<feature type="transmembrane region" description="Helical" evidence="1">
    <location>
        <begin position="71"/>
        <end position="91"/>
    </location>
</feature>
<sequence>MRLPVRAVLYGLTTWVVWVSLVVGAVEALPEAATGTALFVTLKTGALVTIVLGLALHYLRRAGGASTAEGLLLGLLWTAVLIVMDLCHYLMVPFDVGAYFATVAPGYVVVPVLTTLAVRRGQDVAA</sequence>
<protein>
    <submittedName>
        <fullName evidence="2">Uncharacterized protein</fullName>
    </submittedName>
</protein>
<name>A0ABT9RAR2_9ACTN</name>
<proteinExistence type="predicted"/>
<feature type="transmembrane region" description="Helical" evidence="1">
    <location>
        <begin position="7"/>
        <end position="26"/>
    </location>
</feature>
<organism evidence="2 3">
    <name type="scientific">Streptosporangium brasiliense</name>
    <dbReference type="NCBI Taxonomy" id="47480"/>
    <lineage>
        <taxon>Bacteria</taxon>
        <taxon>Bacillati</taxon>
        <taxon>Actinomycetota</taxon>
        <taxon>Actinomycetes</taxon>
        <taxon>Streptosporangiales</taxon>
        <taxon>Streptosporangiaceae</taxon>
        <taxon>Streptosporangium</taxon>
    </lineage>
</organism>
<accession>A0ABT9RAR2</accession>
<evidence type="ECO:0000256" key="1">
    <source>
        <dbReference type="SAM" id="Phobius"/>
    </source>
</evidence>
<dbReference type="Proteomes" id="UP001230426">
    <property type="component" value="Unassembled WGS sequence"/>
</dbReference>
<keyword evidence="1" id="KW-0472">Membrane</keyword>
<evidence type="ECO:0000313" key="2">
    <source>
        <dbReference type="EMBL" id="MDP9866340.1"/>
    </source>
</evidence>
<keyword evidence="1" id="KW-1133">Transmembrane helix</keyword>
<dbReference type="EMBL" id="JAUSRB010000002">
    <property type="protein sequence ID" value="MDP9866340.1"/>
    <property type="molecule type" value="Genomic_DNA"/>
</dbReference>
<keyword evidence="1" id="KW-0812">Transmembrane</keyword>
<feature type="transmembrane region" description="Helical" evidence="1">
    <location>
        <begin position="38"/>
        <end position="59"/>
    </location>
</feature>